<feature type="binding site" evidence="5">
    <location>
        <position position="40"/>
    </location>
    <ligand>
        <name>(2E)-4-hydroxy-3-methylbut-2-enyl diphosphate</name>
        <dbReference type="ChEBI" id="CHEBI:128753"/>
    </ligand>
</feature>
<dbReference type="EMBL" id="JAKZGO010000003">
    <property type="protein sequence ID" value="MCH7412643.1"/>
    <property type="molecule type" value="Genomic_DNA"/>
</dbReference>
<feature type="binding site" evidence="5">
    <location>
        <position position="128"/>
    </location>
    <ligand>
        <name>dimethylallyl diphosphate</name>
        <dbReference type="ChEBI" id="CHEBI:57623"/>
    </ligand>
</feature>
<dbReference type="HAMAP" id="MF_00191">
    <property type="entry name" value="IspH"/>
    <property type="match status" value="1"/>
</dbReference>
<dbReference type="PANTHER" id="PTHR30426:SF0">
    <property type="entry name" value="4-HYDROXY-3-METHYLBUT-2-ENYL DIPHOSPHATE REDUCTASE"/>
    <property type="match status" value="1"/>
</dbReference>
<comment type="similarity">
    <text evidence="5">Belongs to the IspH family.</text>
</comment>
<feature type="binding site" evidence="5">
    <location>
        <position position="40"/>
    </location>
    <ligand>
        <name>isopentenyl diphosphate</name>
        <dbReference type="ChEBI" id="CHEBI:128769"/>
    </ligand>
</feature>
<comment type="function">
    <text evidence="5">Catalyzes the conversion of 1-hydroxy-2-methyl-2-(E)-butenyl 4-diphosphate (HMBPP) into a mixture of isopentenyl diphosphate (IPP) and dimethylallyl diphosphate (DMAPP). Acts in the terminal step of the DOXP/MEP pathway for isoprenoid precursor biosynthesis.</text>
</comment>
<evidence type="ECO:0000256" key="4">
    <source>
        <dbReference type="ARBA" id="ARBA00023014"/>
    </source>
</evidence>
<dbReference type="RefSeq" id="WP_241410219.1">
    <property type="nucleotide sequence ID" value="NZ_JAKZGO010000003.1"/>
</dbReference>
<proteinExistence type="inferred from homology"/>
<accession>A0ABS9V9N9</accession>
<feature type="binding site" evidence="5">
    <location>
        <position position="275"/>
    </location>
    <ligand>
        <name>dimethylallyl diphosphate</name>
        <dbReference type="ChEBI" id="CHEBI:57623"/>
    </ligand>
</feature>
<comment type="pathway">
    <text evidence="5">Isoprenoid biosynthesis; isopentenyl diphosphate biosynthesis via DXP pathway; isopentenyl diphosphate from 1-deoxy-D-xylulose 5-phosphate: step 6/6.</text>
</comment>
<feature type="binding site" evidence="5">
    <location>
        <position position="203"/>
    </location>
    <ligand>
        <name>[4Fe-4S] cluster</name>
        <dbReference type="ChEBI" id="CHEBI:49883"/>
    </ligand>
</feature>
<feature type="binding site" evidence="5">
    <location>
        <position position="232"/>
    </location>
    <ligand>
        <name>(2E)-4-hydroxy-3-methylbut-2-enyl diphosphate</name>
        <dbReference type="ChEBI" id="CHEBI:128753"/>
    </ligand>
</feature>
<comment type="pathway">
    <text evidence="5">Isoprenoid biosynthesis; dimethylallyl diphosphate biosynthesis; dimethylallyl diphosphate from (2E)-4-hydroxy-3-methylbutenyl diphosphate: step 1/1.</text>
</comment>
<dbReference type="NCBIfam" id="NF002187">
    <property type="entry name" value="PRK01045.1-1"/>
    <property type="match status" value="1"/>
</dbReference>
<feature type="binding site" evidence="5">
    <location>
        <position position="96"/>
    </location>
    <ligand>
        <name>[4Fe-4S] cluster</name>
        <dbReference type="ChEBI" id="CHEBI:49883"/>
    </ligand>
</feature>
<keyword evidence="3 5" id="KW-0408">Iron</keyword>
<feature type="binding site" evidence="5">
    <location>
        <position position="74"/>
    </location>
    <ligand>
        <name>dimethylallyl diphosphate</name>
        <dbReference type="ChEBI" id="CHEBI:57623"/>
    </ligand>
</feature>
<feature type="binding site" evidence="5">
    <location>
        <position position="231"/>
    </location>
    <ligand>
        <name>dimethylallyl diphosphate</name>
        <dbReference type="ChEBI" id="CHEBI:57623"/>
    </ligand>
</feature>
<feature type="binding site" evidence="5">
    <location>
        <position position="74"/>
    </location>
    <ligand>
        <name>isopentenyl diphosphate</name>
        <dbReference type="ChEBI" id="CHEBI:128769"/>
    </ligand>
</feature>
<reference evidence="6" key="1">
    <citation type="submission" date="2022-03" db="EMBL/GenBank/DDBJ databases">
        <title>De novo assembled genomes of Belliella spp. (Cyclobacteriaceae) strains.</title>
        <authorList>
            <person name="Szabo A."/>
            <person name="Korponai K."/>
            <person name="Felfoldi T."/>
        </authorList>
    </citation>
    <scope>NUCLEOTIDE SEQUENCE</scope>
    <source>
        <strain evidence="6">DSM 111903</strain>
    </source>
</reference>
<comment type="cofactor">
    <cofactor evidence="5">
        <name>[4Fe-4S] cluster</name>
        <dbReference type="ChEBI" id="CHEBI:49883"/>
    </cofactor>
    <text evidence="5">Binds 1 [4Fe-4S] cluster per subunit.</text>
</comment>
<comment type="caution">
    <text evidence="6">The sequence shown here is derived from an EMBL/GenBank/DDBJ whole genome shotgun (WGS) entry which is preliminary data.</text>
</comment>
<comment type="catalytic activity">
    <reaction evidence="5">
        <text>dimethylallyl diphosphate + 2 oxidized [2Fe-2S]-[ferredoxin] + H2O = (2E)-4-hydroxy-3-methylbut-2-enyl diphosphate + 2 reduced [2Fe-2S]-[ferredoxin] + 2 H(+)</text>
        <dbReference type="Rhea" id="RHEA:24825"/>
        <dbReference type="Rhea" id="RHEA-COMP:10000"/>
        <dbReference type="Rhea" id="RHEA-COMP:10001"/>
        <dbReference type="ChEBI" id="CHEBI:15377"/>
        <dbReference type="ChEBI" id="CHEBI:15378"/>
        <dbReference type="ChEBI" id="CHEBI:33737"/>
        <dbReference type="ChEBI" id="CHEBI:33738"/>
        <dbReference type="ChEBI" id="CHEBI:57623"/>
        <dbReference type="ChEBI" id="CHEBI:128753"/>
        <dbReference type="EC" id="1.17.7.4"/>
    </reaction>
</comment>
<evidence type="ECO:0000313" key="7">
    <source>
        <dbReference type="Proteomes" id="UP001165430"/>
    </source>
</evidence>
<dbReference type="EC" id="1.17.7.4" evidence="5"/>
<feature type="binding site" evidence="5">
    <location>
        <position position="233"/>
    </location>
    <ligand>
        <name>isopentenyl diphosphate</name>
        <dbReference type="ChEBI" id="CHEBI:128769"/>
    </ligand>
</feature>
<keyword evidence="4 5" id="KW-0411">Iron-sulfur</keyword>
<keyword evidence="5" id="KW-0414">Isoprene biosynthesis</keyword>
<feature type="binding site" evidence="5">
    <location>
        <position position="231"/>
    </location>
    <ligand>
        <name>(2E)-4-hydroxy-3-methylbut-2-enyl diphosphate</name>
        <dbReference type="ChEBI" id="CHEBI:128753"/>
    </ligand>
</feature>
<feature type="binding site" evidence="5">
    <location>
        <position position="232"/>
    </location>
    <ligand>
        <name>isopentenyl diphosphate</name>
        <dbReference type="ChEBI" id="CHEBI:128769"/>
    </ligand>
</feature>
<evidence type="ECO:0000256" key="2">
    <source>
        <dbReference type="ARBA" id="ARBA00022723"/>
    </source>
</evidence>
<dbReference type="Gene3D" id="3.40.50.11270">
    <property type="match status" value="1"/>
</dbReference>
<feature type="binding site" evidence="5">
    <location>
        <position position="128"/>
    </location>
    <ligand>
        <name>isopentenyl diphosphate</name>
        <dbReference type="ChEBI" id="CHEBI:128769"/>
    </ligand>
</feature>
<feature type="binding site" evidence="5">
    <location>
        <position position="275"/>
    </location>
    <ligand>
        <name>isopentenyl diphosphate</name>
        <dbReference type="ChEBI" id="CHEBI:128769"/>
    </ligand>
</feature>
<feature type="binding site" evidence="5">
    <location>
        <position position="232"/>
    </location>
    <ligand>
        <name>dimethylallyl diphosphate</name>
        <dbReference type="ChEBI" id="CHEBI:57623"/>
    </ligand>
</feature>
<name>A0ABS9V9N9_9BACT</name>
<feature type="binding site" evidence="5">
    <location>
        <position position="128"/>
    </location>
    <ligand>
        <name>(2E)-4-hydroxy-3-methylbut-2-enyl diphosphate</name>
        <dbReference type="ChEBI" id="CHEBI:128753"/>
    </ligand>
</feature>
<dbReference type="InterPro" id="IPR003451">
    <property type="entry name" value="LytB/IspH"/>
</dbReference>
<sequence>MKVTIDKNSGYCFGVEFAIKMAEDEMEVSDQLYCLGDIVHNDMEVKRLSEKGLVVIDREKLQELSNCKVLIRAHGEPPETYKTAIENNIELIDASCPVVLKLQHRVKTAFDKMEKEKGQIVIYGKKGHAEVIGLTGQTLEKAIVVMEDKDLDKIDFTKPVTLFSQTTKSTKGFYELKEKIENRIKEAKGLLSEIDFNANDSICRQVSNREPQLLNFSKDNDVIIFVSGKKSSNGKALYQVCKGENERSYFVENETEIDPLWFTAEDKVGICGATSTPMWLMEQVMKHINTFETNLEFENN</sequence>
<dbReference type="CDD" id="cd13944">
    <property type="entry name" value="lytB_ispH"/>
    <property type="match status" value="1"/>
</dbReference>
<feature type="binding site" evidence="5">
    <location>
        <position position="233"/>
    </location>
    <ligand>
        <name>dimethylallyl diphosphate</name>
        <dbReference type="ChEBI" id="CHEBI:57623"/>
    </ligand>
</feature>
<evidence type="ECO:0000256" key="3">
    <source>
        <dbReference type="ARBA" id="ARBA00023004"/>
    </source>
</evidence>
<feature type="binding site" evidence="5">
    <location>
        <position position="166"/>
    </location>
    <ligand>
        <name>(2E)-4-hydroxy-3-methylbut-2-enyl diphosphate</name>
        <dbReference type="ChEBI" id="CHEBI:128753"/>
    </ligand>
</feature>
<organism evidence="6 7">
    <name type="scientific">Belliella alkalica</name>
    <dbReference type="NCBI Taxonomy" id="1730871"/>
    <lineage>
        <taxon>Bacteria</taxon>
        <taxon>Pseudomonadati</taxon>
        <taxon>Bacteroidota</taxon>
        <taxon>Cytophagia</taxon>
        <taxon>Cytophagales</taxon>
        <taxon>Cyclobacteriaceae</taxon>
        <taxon>Belliella</taxon>
    </lineage>
</organism>
<keyword evidence="2 5" id="KW-0479">Metal-binding</keyword>
<feature type="binding site" evidence="5">
    <location>
        <position position="12"/>
    </location>
    <ligand>
        <name>[4Fe-4S] cluster</name>
        <dbReference type="ChEBI" id="CHEBI:49883"/>
    </ligand>
</feature>
<keyword evidence="5 6" id="KW-0560">Oxidoreductase</keyword>
<keyword evidence="1 5" id="KW-0004">4Fe-4S</keyword>
<feature type="binding site" evidence="5">
    <location>
        <position position="40"/>
    </location>
    <ligand>
        <name>dimethylallyl diphosphate</name>
        <dbReference type="ChEBI" id="CHEBI:57623"/>
    </ligand>
</feature>
<dbReference type="NCBIfam" id="TIGR00216">
    <property type="entry name" value="ispH_lytB"/>
    <property type="match status" value="1"/>
</dbReference>
<dbReference type="Gene3D" id="3.40.1010.20">
    <property type="entry name" value="4-hydroxy-3-methylbut-2-enyl diphosphate reductase, catalytic domain"/>
    <property type="match status" value="2"/>
</dbReference>
<evidence type="ECO:0000313" key="6">
    <source>
        <dbReference type="EMBL" id="MCH7412643.1"/>
    </source>
</evidence>
<feature type="binding site" evidence="5">
    <location>
        <position position="275"/>
    </location>
    <ligand>
        <name>(2E)-4-hydroxy-3-methylbut-2-enyl diphosphate</name>
        <dbReference type="ChEBI" id="CHEBI:128753"/>
    </ligand>
</feature>
<feature type="binding site" evidence="5">
    <location>
        <position position="233"/>
    </location>
    <ligand>
        <name>(2E)-4-hydroxy-3-methylbut-2-enyl diphosphate</name>
        <dbReference type="ChEBI" id="CHEBI:128753"/>
    </ligand>
</feature>
<keyword evidence="7" id="KW-1185">Reference proteome</keyword>
<feature type="binding site" evidence="5">
    <location>
        <position position="231"/>
    </location>
    <ligand>
        <name>isopentenyl diphosphate</name>
        <dbReference type="ChEBI" id="CHEBI:128769"/>
    </ligand>
</feature>
<evidence type="ECO:0000256" key="1">
    <source>
        <dbReference type="ARBA" id="ARBA00022485"/>
    </source>
</evidence>
<comment type="catalytic activity">
    <reaction evidence="5">
        <text>isopentenyl diphosphate + 2 oxidized [2Fe-2S]-[ferredoxin] + H2O = (2E)-4-hydroxy-3-methylbut-2-enyl diphosphate + 2 reduced [2Fe-2S]-[ferredoxin] + 2 H(+)</text>
        <dbReference type="Rhea" id="RHEA:24488"/>
        <dbReference type="Rhea" id="RHEA-COMP:10000"/>
        <dbReference type="Rhea" id="RHEA-COMP:10001"/>
        <dbReference type="ChEBI" id="CHEBI:15377"/>
        <dbReference type="ChEBI" id="CHEBI:15378"/>
        <dbReference type="ChEBI" id="CHEBI:33737"/>
        <dbReference type="ChEBI" id="CHEBI:33738"/>
        <dbReference type="ChEBI" id="CHEBI:128753"/>
        <dbReference type="ChEBI" id="CHEBI:128769"/>
        <dbReference type="EC" id="1.17.7.4"/>
    </reaction>
</comment>
<dbReference type="GO" id="GO:0051745">
    <property type="term" value="F:4-hydroxy-3-methylbut-2-enyl diphosphate reductase activity"/>
    <property type="evidence" value="ECO:0007669"/>
    <property type="project" value="UniProtKB-EC"/>
</dbReference>
<feature type="binding site" evidence="5">
    <location>
        <position position="74"/>
    </location>
    <ligand>
        <name>(2E)-4-hydroxy-3-methylbut-2-enyl diphosphate</name>
        <dbReference type="ChEBI" id="CHEBI:128753"/>
    </ligand>
</feature>
<gene>
    <name evidence="5" type="primary">ispH</name>
    <name evidence="6" type="ORF">MM213_04025</name>
</gene>
<evidence type="ECO:0000256" key="5">
    <source>
        <dbReference type="HAMAP-Rule" id="MF_00191"/>
    </source>
</evidence>
<dbReference type="Proteomes" id="UP001165430">
    <property type="component" value="Unassembled WGS sequence"/>
</dbReference>
<protein>
    <recommendedName>
        <fullName evidence="5">4-hydroxy-3-methylbut-2-enyl diphosphate reductase</fullName>
        <shortName evidence="5">HMBPP reductase</shortName>
        <ecNumber evidence="5">1.17.7.4</ecNumber>
    </recommendedName>
</protein>
<dbReference type="PANTHER" id="PTHR30426">
    <property type="entry name" value="4-HYDROXY-3-METHYLBUT-2-ENYL DIPHOSPHATE REDUCTASE"/>
    <property type="match status" value="1"/>
</dbReference>
<feature type="active site" description="Proton donor" evidence="5">
    <location>
        <position position="130"/>
    </location>
</feature>
<dbReference type="Pfam" id="PF02401">
    <property type="entry name" value="LYTB"/>
    <property type="match status" value="1"/>
</dbReference>